<dbReference type="Proteomes" id="UP000184240">
    <property type="component" value="Unassembled WGS sequence"/>
</dbReference>
<accession>A0A1M5VHJ9</accession>
<dbReference type="InterPro" id="IPR024173">
    <property type="entry name" value="Pesterase_MJ0037-like"/>
</dbReference>
<dbReference type="PIRSF" id="PIRSF000887">
    <property type="entry name" value="Pesterase_MJ0037"/>
    <property type="match status" value="1"/>
</dbReference>
<dbReference type="Gene3D" id="3.60.21.10">
    <property type="match status" value="1"/>
</dbReference>
<dbReference type="OrthoDB" id="9795838at2"/>
<reference evidence="3" key="2">
    <citation type="submission" date="2016-11" db="EMBL/GenBank/DDBJ databases">
        <authorList>
            <person name="Jaros S."/>
            <person name="Januszkiewicz K."/>
            <person name="Wedrychowicz H."/>
        </authorList>
    </citation>
    <scope>NUCLEOTIDE SEQUENCE [LARGE SCALE GENOMIC DNA]</scope>
    <source>
        <strain evidence="3">DSM 19859</strain>
    </source>
</reference>
<evidence type="ECO:0000313" key="5">
    <source>
        <dbReference type="Proteomes" id="UP000290037"/>
    </source>
</evidence>
<protein>
    <submittedName>
        <fullName evidence="2 3">Phosphoesterase</fullName>
    </submittedName>
</protein>
<dbReference type="EMBL" id="QOVN01000001">
    <property type="protein sequence ID" value="RXG30918.1"/>
    <property type="molecule type" value="Genomic_DNA"/>
</dbReference>
<evidence type="ECO:0000259" key="1">
    <source>
        <dbReference type="Pfam" id="PF00149"/>
    </source>
</evidence>
<dbReference type="RefSeq" id="WP_072980599.1">
    <property type="nucleotide sequence ID" value="NZ_FQXT01000002.1"/>
</dbReference>
<dbReference type="PANTHER" id="PTHR39323:SF1">
    <property type="entry name" value="BLR1149 PROTEIN"/>
    <property type="match status" value="1"/>
</dbReference>
<dbReference type="NCBIfam" id="TIGR04123">
    <property type="entry name" value="P_estr_lig_assc"/>
    <property type="match status" value="1"/>
</dbReference>
<dbReference type="Proteomes" id="UP000290037">
    <property type="component" value="Unassembled WGS sequence"/>
</dbReference>
<keyword evidence="5" id="KW-1185">Reference proteome</keyword>
<evidence type="ECO:0000313" key="2">
    <source>
        <dbReference type="EMBL" id="RXG30918.1"/>
    </source>
</evidence>
<organism evidence="3 4">
    <name type="scientific">Leeuwenhoekiella palythoae</name>
    <dbReference type="NCBI Taxonomy" id="573501"/>
    <lineage>
        <taxon>Bacteria</taxon>
        <taxon>Pseudomonadati</taxon>
        <taxon>Bacteroidota</taxon>
        <taxon>Flavobacteriia</taxon>
        <taxon>Flavobacteriales</taxon>
        <taxon>Flavobacteriaceae</taxon>
        <taxon>Leeuwenhoekiella</taxon>
    </lineage>
</organism>
<evidence type="ECO:0000313" key="4">
    <source>
        <dbReference type="Proteomes" id="UP000184240"/>
    </source>
</evidence>
<dbReference type="Pfam" id="PF00149">
    <property type="entry name" value="Metallophos"/>
    <property type="match status" value="1"/>
</dbReference>
<dbReference type="InterPro" id="IPR029052">
    <property type="entry name" value="Metallo-depent_PP-like"/>
</dbReference>
<dbReference type="SUPFAM" id="SSF56300">
    <property type="entry name" value="Metallo-dependent phosphatases"/>
    <property type="match status" value="1"/>
</dbReference>
<dbReference type="STRING" id="573501.SAMN04487999_0760"/>
<gene>
    <name evidence="2" type="ORF">DSM01_53</name>
    <name evidence="3" type="ORF">SAMN04487999_0760</name>
</gene>
<name>A0A1M5VHJ9_9FLAO</name>
<proteinExistence type="predicted"/>
<dbReference type="InterPro" id="IPR026336">
    <property type="entry name" value="PdeM-like"/>
</dbReference>
<dbReference type="GO" id="GO:0016787">
    <property type="term" value="F:hydrolase activity"/>
    <property type="evidence" value="ECO:0007669"/>
    <property type="project" value="InterPro"/>
</dbReference>
<dbReference type="PANTHER" id="PTHR39323">
    <property type="entry name" value="BLR1149 PROTEIN"/>
    <property type="match status" value="1"/>
</dbReference>
<dbReference type="EMBL" id="FQXT01000002">
    <property type="protein sequence ID" value="SHH74706.1"/>
    <property type="molecule type" value="Genomic_DNA"/>
</dbReference>
<evidence type="ECO:0000313" key="3">
    <source>
        <dbReference type="EMBL" id="SHH74706.1"/>
    </source>
</evidence>
<sequence length="211" mass="24137">MTQEISIQNNTFTMHPSGGMLWHEKRMLLIADVHLGKVSHFRKHGSAVPLRAVAANFDQLTRVADYYQAQSICFLGDLFHSSLNTEWKLFEKWVRSRDETLILIAGNHDIISPVKYENLDIDIYSEFQSNGFLLTHHPEEREGFFNFCGHIHPGIRLGGIGRQVLKLSCFFKTENQLILPAFGTFTGNYYLEPQPGNQVFAITKNEVIPIQ</sequence>
<reference evidence="2 5" key="3">
    <citation type="submission" date="2018-07" db="EMBL/GenBank/DDBJ databases">
        <title>Leeuwenhoekiella genomics.</title>
        <authorList>
            <person name="Tahon G."/>
            <person name="Willems A."/>
        </authorList>
    </citation>
    <scope>NUCLEOTIDE SEQUENCE [LARGE SCALE GENOMIC DNA]</scope>
    <source>
        <strain evidence="2 5">LMG 24856</strain>
    </source>
</reference>
<feature type="domain" description="Calcineurin-like phosphoesterase" evidence="1">
    <location>
        <begin position="26"/>
        <end position="127"/>
    </location>
</feature>
<dbReference type="AlphaFoldDB" id="A0A1M5VHJ9"/>
<dbReference type="InterPro" id="IPR004843">
    <property type="entry name" value="Calcineurin-like_PHP"/>
</dbReference>
<reference evidence="4" key="1">
    <citation type="submission" date="2016-11" db="EMBL/GenBank/DDBJ databases">
        <authorList>
            <person name="Varghese N."/>
            <person name="Submissions S."/>
        </authorList>
    </citation>
    <scope>NUCLEOTIDE SEQUENCE [LARGE SCALE GENOMIC DNA]</scope>
    <source>
        <strain evidence="4">DSM 19859</strain>
    </source>
</reference>